<evidence type="ECO:0000256" key="1">
    <source>
        <dbReference type="ARBA" id="ARBA00008383"/>
    </source>
</evidence>
<proteinExistence type="inferred from homology"/>
<dbReference type="InterPro" id="IPR044855">
    <property type="entry name" value="CoA-Trfase_III_dom3_sf"/>
</dbReference>
<comment type="similarity">
    <text evidence="1">Belongs to the CoA-transferase III family.</text>
</comment>
<sequence>MTDQTSNVGPLSGIKVIEFAGLAPVPFAGLILSDFGASVTRIDRPPNQFHDSPTPDLLCRNKRSIAVDLKSPKGVDVVRRLIRDADVLIDPFRPGILEKMGLGPEVIAGYRRDGPHKDMAGHDLNYLALSGVLSLLPGTPEKPTFPLNILGDFAGGGLTCALGILLALFERTRSGRGQVVDTDMVSGTRYLSTFPFIHAHLRTPLFANPASPRQSNVLDGGAPFYSVYTCADGQHVALGALEPRFFQVFLTRFLHALPEAWLAAARWIPDVGVQARKEDWAKLRSFLEHGFRLLTRDEWTSVFHGADACLTPVPRPQSRSLRPASRRTPHSASIGRLELLRAGQHTTEILRECGLARTEIERLVREGVVNVEEEDPGSGVRSGASAGARAFRAKL</sequence>
<dbReference type="InterPro" id="IPR003673">
    <property type="entry name" value="CoA-Trfase_fam_III"/>
</dbReference>
<dbReference type="AlphaFoldDB" id="A0A4S4L6I6"/>
<name>A0A4S4L6I6_9AGAM</name>
<dbReference type="Pfam" id="PF02515">
    <property type="entry name" value="CoA_transf_3"/>
    <property type="match status" value="1"/>
</dbReference>
<evidence type="ECO:0000313" key="3">
    <source>
        <dbReference type="EMBL" id="THH07029.1"/>
    </source>
</evidence>
<dbReference type="InterPro" id="IPR023606">
    <property type="entry name" value="CoA-Trfase_III_dom_1_sf"/>
</dbReference>
<dbReference type="InterPro" id="IPR050509">
    <property type="entry name" value="CoA-transferase_III"/>
</dbReference>
<dbReference type="Gene3D" id="3.30.1540.10">
    <property type="entry name" value="formyl-coa transferase, domain 3"/>
    <property type="match status" value="1"/>
</dbReference>
<dbReference type="Gene3D" id="3.40.50.10540">
    <property type="entry name" value="Crotonobetainyl-coa:carnitine coa-transferase, domain 1"/>
    <property type="match status" value="1"/>
</dbReference>
<dbReference type="SUPFAM" id="SSF89796">
    <property type="entry name" value="CoA-transferase family III (CaiB/BaiF)"/>
    <property type="match status" value="1"/>
</dbReference>
<protein>
    <recommendedName>
        <fullName evidence="5">Alpha-methylacyl-CoA racemase</fullName>
    </recommendedName>
</protein>
<gene>
    <name evidence="3" type="ORF">EW146_g9441</name>
</gene>
<evidence type="ECO:0008006" key="5">
    <source>
        <dbReference type="Google" id="ProtNLM"/>
    </source>
</evidence>
<dbReference type="PANTHER" id="PTHR48228">
    <property type="entry name" value="SUCCINYL-COA--D-CITRAMALATE COA-TRANSFERASE"/>
    <property type="match status" value="1"/>
</dbReference>
<keyword evidence="4" id="KW-1185">Reference proteome</keyword>
<dbReference type="OrthoDB" id="16747at2759"/>
<comment type="caution">
    <text evidence="3">The sequence shown here is derived from an EMBL/GenBank/DDBJ whole genome shotgun (WGS) entry which is preliminary data.</text>
</comment>
<dbReference type="GO" id="GO:0003824">
    <property type="term" value="F:catalytic activity"/>
    <property type="evidence" value="ECO:0007669"/>
    <property type="project" value="InterPro"/>
</dbReference>
<dbReference type="Proteomes" id="UP000310158">
    <property type="component" value="Unassembled WGS sequence"/>
</dbReference>
<feature type="compositionally biased region" description="Low complexity" evidence="2">
    <location>
        <begin position="377"/>
        <end position="395"/>
    </location>
</feature>
<dbReference type="PANTHER" id="PTHR48228:SF5">
    <property type="entry name" value="ALPHA-METHYLACYL-COA RACEMASE"/>
    <property type="match status" value="1"/>
</dbReference>
<accession>A0A4S4L6I6</accession>
<evidence type="ECO:0000256" key="2">
    <source>
        <dbReference type="SAM" id="MobiDB-lite"/>
    </source>
</evidence>
<feature type="region of interest" description="Disordered" evidence="2">
    <location>
        <begin position="372"/>
        <end position="395"/>
    </location>
</feature>
<organism evidence="3 4">
    <name type="scientific">Bondarzewia mesenterica</name>
    <dbReference type="NCBI Taxonomy" id="1095465"/>
    <lineage>
        <taxon>Eukaryota</taxon>
        <taxon>Fungi</taxon>
        <taxon>Dikarya</taxon>
        <taxon>Basidiomycota</taxon>
        <taxon>Agaricomycotina</taxon>
        <taxon>Agaricomycetes</taxon>
        <taxon>Russulales</taxon>
        <taxon>Bondarzewiaceae</taxon>
        <taxon>Bondarzewia</taxon>
    </lineage>
</organism>
<dbReference type="EMBL" id="SGPL01000817">
    <property type="protein sequence ID" value="THH07029.1"/>
    <property type="molecule type" value="Genomic_DNA"/>
</dbReference>
<evidence type="ECO:0000313" key="4">
    <source>
        <dbReference type="Proteomes" id="UP000310158"/>
    </source>
</evidence>
<reference evidence="3 4" key="1">
    <citation type="submission" date="2019-02" db="EMBL/GenBank/DDBJ databases">
        <title>Genome sequencing of the rare red list fungi Bondarzewia mesenterica.</title>
        <authorList>
            <person name="Buettner E."/>
            <person name="Kellner H."/>
        </authorList>
    </citation>
    <scope>NUCLEOTIDE SEQUENCE [LARGE SCALE GENOMIC DNA]</scope>
    <source>
        <strain evidence="3 4">DSM 108281</strain>
    </source>
</reference>